<reference evidence="2" key="1">
    <citation type="submission" date="2022-05" db="EMBL/GenBank/DDBJ databases">
        <title>An RpoN-dependent PEP-CTERM gene is involved in floc formation of an Aquincola tertiaricarbonis strain.</title>
        <authorList>
            <person name="Qiu D."/>
            <person name="Xia M."/>
        </authorList>
    </citation>
    <scope>NUCLEOTIDE SEQUENCE</scope>
    <source>
        <strain evidence="2">RN12</strain>
    </source>
</reference>
<name>A0ABY4S361_AQUTE</name>
<feature type="region of interest" description="Disordered" evidence="1">
    <location>
        <begin position="41"/>
        <end position="65"/>
    </location>
</feature>
<evidence type="ECO:0000313" key="3">
    <source>
        <dbReference type="Proteomes" id="UP001056201"/>
    </source>
</evidence>
<proteinExistence type="predicted"/>
<feature type="compositionally biased region" description="Acidic residues" evidence="1">
    <location>
        <begin position="51"/>
        <end position="65"/>
    </location>
</feature>
<protein>
    <submittedName>
        <fullName evidence="2">Uncharacterized protein</fullName>
    </submittedName>
</protein>
<accession>A0ABY4S361</accession>
<evidence type="ECO:0000256" key="1">
    <source>
        <dbReference type="SAM" id="MobiDB-lite"/>
    </source>
</evidence>
<dbReference type="RefSeq" id="WP_250195112.1">
    <property type="nucleotide sequence ID" value="NZ_CP097635.1"/>
</dbReference>
<keyword evidence="3" id="KW-1185">Reference proteome</keyword>
<dbReference type="EMBL" id="CP097635">
    <property type="protein sequence ID" value="URI06849.1"/>
    <property type="molecule type" value="Genomic_DNA"/>
</dbReference>
<gene>
    <name evidence="2" type="ORF">MW290_13215</name>
</gene>
<dbReference type="Proteomes" id="UP001056201">
    <property type="component" value="Chromosome 1"/>
</dbReference>
<organism evidence="2 3">
    <name type="scientific">Aquincola tertiaricarbonis</name>
    <dbReference type="NCBI Taxonomy" id="391953"/>
    <lineage>
        <taxon>Bacteria</taxon>
        <taxon>Pseudomonadati</taxon>
        <taxon>Pseudomonadota</taxon>
        <taxon>Betaproteobacteria</taxon>
        <taxon>Burkholderiales</taxon>
        <taxon>Sphaerotilaceae</taxon>
        <taxon>Aquincola</taxon>
    </lineage>
</organism>
<evidence type="ECO:0000313" key="2">
    <source>
        <dbReference type="EMBL" id="URI06849.1"/>
    </source>
</evidence>
<sequence length="65" mass="7065">MIKSAAANPFALMVNPDVVLRAVEHSERLARLSSRICRPLDKPLIPKTDDIDYGDDDGLDDGDAA</sequence>